<feature type="non-terminal residue" evidence="1">
    <location>
        <position position="1"/>
    </location>
</feature>
<evidence type="ECO:0000313" key="1">
    <source>
        <dbReference type="EMBL" id="CAI9566433.1"/>
    </source>
</evidence>
<reference evidence="1" key="1">
    <citation type="submission" date="2023-05" db="EMBL/GenBank/DDBJ databases">
        <authorList>
            <person name="Stuckert A."/>
        </authorList>
    </citation>
    <scope>NUCLEOTIDE SEQUENCE</scope>
</reference>
<gene>
    <name evidence="1" type="ORF">SPARVUS_LOCUS6369995</name>
</gene>
<name>A0ABN9D4G8_9NEOB</name>
<organism evidence="1 2">
    <name type="scientific">Staurois parvus</name>
    <dbReference type="NCBI Taxonomy" id="386267"/>
    <lineage>
        <taxon>Eukaryota</taxon>
        <taxon>Metazoa</taxon>
        <taxon>Chordata</taxon>
        <taxon>Craniata</taxon>
        <taxon>Vertebrata</taxon>
        <taxon>Euteleostomi</taxon>
        <taxon>Amphibia</taxon>
        <taxon>Batrachia</taxon>
        <taxon>Anura</taxon>
        <taxon>Neobatrachia</taxon>
        <taxon>Ranoidea</taxon>
        <taxon>Ranidae</taxon>
        <taxon>Staurois</taxon>
    </lineage>
</organism>
<keyword evidence="2" id="KW-1185">Reference proteome</keyword>
<comment type="caution">
    <text evidence="1">The sequence shown here is derived from an EMBL/GenBank/DDBJ whole genome shotgun (WGS) entry which is preliminary data.</text>
</comment>
<proteinExistence type="predicted"/>
<protein>
    <submittedName>
        <fullName evidence="1">Uncharacterized protein</fullName>
    </submittedName>
</protein>
<accession>A0ABN9D4G8</accession>
<dbReference type="EMBL" id="CATNWA010014036">
    <property type="protein sequence ID" value="CAI9566433.1"/>
    <property type="molecule type" value="Genomic_DNA"/>
</dbReference>
<sequence>LFLHSDSNDGATHCPSLLTPVIGALIPPTGHQWMGHLFSHHCHQ</sequence>
<evidence type="ECO:0000313" key="2">
    <source>
        <dbReference type="Proteomes" id="UP001162483"/>
    </source>
</evidence>
<dbReference type="Proteomes" id="UP001162483">
    <property type="component" value="Unassembled WGS sequence"/>
</dbReference>